<evidence type="ECO:0000313" key="2">
    <source>
        <dbReference type="EMBL" id="MDT0394865.1"/>
    </source>
</evidence>
<dbReference type="InterPro" id="IPR015946">
    <property type="entry name" value="KH_dom-like_a/b"/>
</dbReference>
<sequence>MTGRTVSVREGRRLARSLTVGPHLLTADEPEPLSSDTGPTPGELLLAALGSCTSMAVRAYAGRHGWRLDHVVVDLRFGPRGEIVKNIRITGDLEPDQIKRLLAVAGRCPVQRLITGDVSVVTVPTVVTPRTRTPLPN</sequence>
<name>A0ABU2PU93_9ACTN</name>
<dbReference type="Proteomes" id="UP001183881">
    <property type="component" value="Unassembled WGS sequence"/>
</dbReference>
<dbReference type="Gene3D" id="3.30.300.20">
    <property type="match status" value="1"/>
</dbReference>
<reference evidence="3" key="1">
    <citation type="submission" date="2023-07" db="EMBL/GenBank/DDBJ databases">
        <title>30 novel species of actinomycetes from the DSMZ collection.</title>
        <authorList>
            <person name="Nouioui I."/>
        </authorList>
    </citation>
    <scope>NUCLEOTIDE SEQUENCE [LARGE SCALE GENOMIC DNA]</scope>
    <source>
        <strain evidence="3">DSM 41636</strain>
    </source>
</reference>
<evidence type="ECO:0000313" key="3">
    <source>
        <dbReference type="Proteomes" id="UP001183881"/>
    </source>
</evidence>
<dbReference type="EMBL" id="JAVRFA010000007">
    <property type="protein sequence ID" value="MDT0394865.1"/>
    <property type="molecule type" value="Genomic_DNA"/>
</dbReference>
<dbReference type="InterPro" id="IPR003718">
    <property type="entry name" value="OsmC/Ohr_fam"/>
</dbReference>
<gene>
    <name evidence="2" type="ORF">RM705_09150</name>
</gene>
<accession>A0ABU2PU93</accession>
<dbReference type="RefSeq" id="WP_311642756.1">
    <property type="nucleotide sequence ID" value="NZ_JAVRFA010000007.1"/>
</dbReference>
<feature type="region of interest" description="Disordered" evidence="1">
    <location>
        <begin position="19"/>
        <end position="40"/>
    </location>
</feature>
<keyword evidence="3" id="KW-1185">Reference proteome</keyword>
<dbReference type="PANTHER" id="PTHR39624">
    <property type="entry name" value="PROTEIN INVOLVED IN RIMO-MEDIATED BETA-METHYLTHIOLATION OF RIBOSOMAL PROTEIN S12 YCAO"/>
    <property type="match status" value="1"/>
</dbReference>
<dbReference type="SUPFAM" id="SSF82784">
    <property type="entry name" value="OsmC-like"/>
    <property type="match status" value="1"/>
</dbReference>
<protein>
    <submittedName>
        <fullName evidence="2">OsmC family protein</fullName>
    </submittedName>
</protein>
<dbReference type="InterPro" id="IPR036102">
    <property type="entry name" value="OsmC/Ohrsf"/>
</dbReference>
<proteinExistence type="predicted"/>
<organism evidence="2 3">
    <name type="scientific">Streptomyces edwardsiae</name>
    <dbReference type="NCBI Taxonomy" id="3075527"/>
    <lineage>
        <taxon>Bacteria</taxon>
        <taxon>Bacillati</taxon>
        <taxon>Actinomycetota</taxon>
        <taxon>Actinomycetes</taxon>
        <taxon>Kitasatosporales</taxon>
        <taxon>Streptomycetaceae</taxon>
        <taxon>Streptomyces</taxon>
    </lineage>
</organism>
<dbReference type="Pfam" id="PF02566">
    <property type="entry name" value="OsmC"/>
    <property type="match status" value="1"/>
</dbReference>
<evidence type="ECO:0000256" key="1">
    <source>
        <dbReference type="SAM" id="MobiDB-lite"/>
    </source>
</evidence>
<dbReference type="PANTHER" id="PTHR39624:SF2">
    <property type="entry name" value="OSMC-LIKE PROTEIN"/>
    <property type="match status" value="1"/>
</dbReference>
<comment type="caution">
    <text evidence="2">The sequence shown here is derived from an EMBL/GenBank/DDBJ whole genome shotgun (WGS) entry which is preliminary data.</text>
</comment>